<dbReference type="Gene3D" id="1.25.40.20">
    <property type="entry name" value="Ankyrin repeat-containing domain"/>
    <property type="match status" value="2"/>
</dbReference>
<name>A0A0S4KFV3_BODSA</name>
<evidence type="ECO:0000256" key="3">
    <source>
        <dbReference type="PROSITE-ProRule" id="PRU00023"/>
    </source>
</evidence>
<organism evidence="4 5">
    <name type="scientific">Bodo saltans</name>
    <name type="common">Flagellated protozoan</name>
    <dbReference type="NCBI Taxonomy" id="75058"/>
    <lineage>
        <taxon>Eukaryota</taxon>
        <taxon>Discoba</taxon>
        <taxon>Euglenozoa</taxon>
        <taxon>Kinetoplastea</taxon>
        <taxon>Metakinetoplastina</taxon>
        <taxon>Eubodonida</taxon>
        <taxon>Bodonidae</taxon>
        <taxon>Bodo</taxon>
    </lineage>
</organism>
<evidence type="ECO:0000256" key="2">
    <source>
        <dbReference type="ARBA" id="ARBA00023043"/>
    </source>
</evidence>
<evidence type="ECO:0000313" key="5">
    <source>
        <dbReference type="Proteomes" id="UP000051952"/>
    </source>
</evidence>
<dbReference type="InterPro" id="IPR036770">
    <property type="entry name" value="Ankyrin_rpt-contain_sf"/>
</dbReference>
<dbReference type="InterPro" id="IPR002110">
    <property type="entry name" value="Ankyrin_rpt"/>
</dbReference>
<keyword evidence="1" id="KW-0677">Repeat</keyword>
<sequence>MPQLINVDIDTVAEPDVVFALHDHPLHLIDLQRKKDAIELFGLSKAFSCFACHQVRHRFVRYCSSCDVRCCQQCFNDAHQQQMALIQQTVASQISVIEEKQRQFTATSTTSHLVGMSLPPVMAACLAGDFPAVREIVEKNEFSGTLDLEALCEHAAYKGRTVLGLAAGSGHRKIVMLLLSRGARATACDNLGMTPLMHASYGGHVEVVDELLFGGGLDIDQASFSGYTALLFASSAGHAACVQRLIAAGASTALRTPNGRTALIAASLNGHKAAVEILLLTLKPSEVNAIDFEGYSALDAAISRGFAGVESLLRHSPNQ</sequence>
<dbReference type="GO" id="GO:0085020">
    <property type="term" value="P:protein K6-linked ubiquitination"/>
    <property type="evidence" value="ECO:0007669"/>
    <property type="project" value="TreeGrafter"/>
</dbReference>
<feature type="repeat" description="ANK" evidence="3">
    <location>
        <begin position="225"/>
        <end position="257"/>
    </location>
</feature>
<dbReference type="OMA" id="TCEVEAM"/>
<dbReference type="PANTHER" id="PTHR24171:SF8">
    <property type="entry name" value="BRCA1-ASSOCIATED RING DOMAIN PROTEIN 1"/>
    <property type="match status" value="1"/>
</dbReference>
<dbReference type="GO" id="GO:0004842">
    <property type="term" value="F:ubiquitin-protein transferase activity"/>
    <property type="evidence" value="ECO:0007669"/>
    <property type="project" value="TreeGrafter"/>
</dbReference>
<evidence type="ECO:0000313" key="4">
    <source>
        <dbReference type="EMBL" id="CUI14481.1"/>
    </source>
</evidence>
<accession>A0A0S4KFV3</accession>
<dbReference type="SUPFAM" id="SSF48403">
    <property type="entry name" value="Ankyrin repeat"/>
    <property type="match status" value="1"/>
</dbReference>
<dbReference type="OrthoDB" id="194358at2759"/>
<dbReference type="PROSITE" id="PS50297">
    <property type="entry name" value="ANK_REP_REGION"/>
    <property type="match status" value="1"/>
</dbReference>
<dbReference type="EMBL" id="CYKH01001154">
    <property type="protein sequence ID" value="CUI14481.1"/>
    <property type="molecule type" value="Genomic_DNA"/>
</dbReference>
<dbReference type="Proteomes" id="UP000051952">
    <property type="component" value="Unassembled WGS sequence"/>
</dbReference>
<feature type="repeat" description="ANK" evidence="3">
    <location>
        <begin position="158"/>
        <end position="190"/>
    </location>
</feature>
<dbReference type="AlphaFoldDB" id="A0A0S4KFV3"/>
<feature type="repeat" description="ANK" evidence="3">
    <location>
        <begin position="191"/>
        <end position="224"/>
    </location>
</feature>
<dbReference type="PANTHER" id="PTHR24171">
    <property type="entry name" value="ANKYRIN REPEAT DOMAIN-CONTAINING PROTEIN 39-RELATED"/>
    <property type="match status" value="1"/>
</dbReference>
<keyword evidence="2 3" id="KW-0040">ANK repeat</keyword>
<dbReference type="PROSITE" id="PS50088">
    <property type="entry name" value="ANK_REPEAT"/>
    <property type="match status" value="3"/>
</dbReference>
<proteinExistence type="predicted"/>
<gene>
    <name evidence="4" type="ORF">BSAL_89625</name>
</gene>
<dbReference type="VEuPathDB" id="TriTrypDB:BSAL_89625"/>
<evidence type="ECO:0000256" key="1">
    <source>
        <dbReference type="ARBA" id="ARBA00022737"/>
    </source>
</evidence>
<protein>
    <submittedName>
        <fullName evidence="4">Ankyrin repeat protein, putative</fullName>
    </submittedName>
</protein>
<dbReference type="Pfam" id="PF12796">
    <property type="entry name" value="Ank_2"/>
    <property type="match status" value="2"/>
</dbReference>
<dbReference type="SMART" id="SM00248">
    <property type="entry name" value="ANK"/>
    <property type="match status" value="5"/>
</dbReference>
<reference evidence="5" key="1">
    <citation type="submission" date="2015-09" db="EMBL/GenBank/DDBJ databases">
        <authorList>
            <consortium name="Pathogen Informatics"/>
        </authorList>
    </citation>
    <scope>NUCLEOTIDE SEQUENCE [LARGE SCALE GENOMIC DNA]</scope>
    <source>
        <strain evidence="5">Lake Konstanz</strain>
    </source>
</reference>
<keyword evidence="5" id="KW-1185">Reference proteome</keyword>